<evidence type="ECO:0000313" key="2">
    <source>
        <dbReference type="Proteomes" id="UP001143856"/>
    </source>
</evidence>
<gene>
    <name evidence="1" type="ORF">NUW58_g10525</name>
</gene>
<comment type="caution">
    <text evidence="1">The sequence shown here is derived from an EMBL/GenBank/DDBJ whole genome shotgun (WGS) entry which is preliminary data.</text>
</comment>
<proteinExistence type="predicted"/>
<name>A0ACC1MKA6_9PEZI</name>
<reference evidence="1" key="1">
    <citation type="submission" date="2022-10" db="EMBL/GenBank/DDBJ databases">
        <title>Genome Sequence of Xylaria curta.</title>
        <authorList>
            <person name="Buettner E."/>
        </authorList>
    </citation>
    <scope>NUCLEOTIDE SEQUENCE</scope>
    <source>
        <strain evidence="1">Babe10</strain>
    </source>
</reference>
<organism evidence="1 2">
    <name type="scientific">Xylaria curta</name>
    <dbReference type="NCBI Taxonomy" id="42375"/>
    <lineage>
        <taxon>Eukaryota</taxon>
        <taxon>Fungi</taxon>
        <taxon>Dikarya</taxon>
        <taxon>Ascomycota</taxon>
        <taxon>Pezizomycotina</taxon>
        <taxon>Sordariomycetes</taxon>
        <taxon>Xylariomycetidae</taxon>
        <taxon>Xylariales</taxon>
        <taxon>Xylariaceae</taxon>
        <taxon>Xylaria</taxon>
    </lineage>
</organism>
<dbReference type="Proteomes" id="UP001143856">
    <property type="component" value="Unassembled WGS sequence"/>
</dbReference>
<keyword evidence="2" id="KW-1185">Reference proteome</keyword>
<accession>A0ACC1MKA6</accession>
<sequence>MERAREAIEEQFSLEILLKHDELRLINQELAKCQVALEQLRRCHLIPYPVTIPTPEQMLNIANGSGPSLQPKSSDKLPQWAPPFGVTDGPYARHYAKWLIPDPKFDGVQPEAQAHADVWRMRSAVEGRSTRNSFMDHNASFGKGRRPGVPRVRSFSLSPAGILRPKTKVALVF</sequence>
<evidence type="ECO:0000313" key="1">
    <source>
        <dbReference type="EMBL" id="KAJ2967066.1"/>
    </source>
</evidence>
<dbReference type="EMBL" id="JAPDGR010004831">
    <property type="protein sequence ID" value="KAJ2967066.1"/>
    <property type="molecule type" value="Genomic_DNA"/>
</dbReference>
<protein>
    <submittedName>
        <fullName evidence="1">Uncharacterized protein</fullName>
    </submittedName>
</protein>